<feature type="region of interest" description="Disordered" evidence="2">
    <location>
        <begin position="635"/>
        <end position="805"/>
    </location>
</feature>
<feature type="compositionally biased region" description="Low complexity" evidence="2">
    <location>
        <begin position="677"/>
        <end position="704"/>
    </location>
</feature>
<feature type="compositionally biased region" description="Basic and acidic residues" evidence="2">
    <location>
        <begin position="1009"/>
        <end position="1022"/>
    </location>
</feature>
<feature type="compositionally biased region" description="Acidic residues" evidence="2">
    <location>
        <begin position="375"/>
        <end position="399"/>
    </location>
</feature>
<gene>
    <name evidence="3" type="ORF">TAT_000195500</name>
    <name evidence="4" type="ORF">TAV_000195800</name>
</gene>
<organism evidence="3">
    <name type="scientific">Theileria annulata</name>
    <dbReference type="NCBI Taxonomy" id="5874"/>
    <lineage>
        <taxon>Eukaryota</taxon>
        <taxon>Sar</taxon>
        <taxon>Alveolata</taxon>
        <taxon>Apicomplexa</taxon>
        <taxon>Aconoidasida</taxon>
        <taxon>Piroplasmida</taxon>
        <taxon>Theileriidae</taxon>
        <taxon>Theileria</taxon>
    </lineage>
</organism>
<feature type="region of interest" description="Disordered" evidence="2">
    <location>
        <begin position="817"/>
        <end position="1075"/>
    </location>
</feature>
<feature type="region of interest" description="Disordered" evidence="2">
    <location>
        <begin position="257"/>
        <end position="277"/>
    </location>
</feature>
<feature type="compositionally biased region" description="Polar residues" evidence="2">
    <location>
        <begin position="965"/>
        <end position="974"/>
    </location>
</feature>
<name>A0A3B0MPR5_THEAN</name>
<feature type="compositionally biased region" description="Low complexity" evidence="2">
    <location>
        <begin position="721"/>
        <end position="789"/>
    </location>
</feature>
<dbReference type="AlphaFoldDB" id="A0A3B0MPR5"/>
<feature type="compositionally biased region" description="Low complexity" evidence="2">
    <location>
        <begin position="929"/>
        <end position="943"/>
    </location>
</feature>
<feature type="compositionally biased region" description="Polar residues" evidence="2">
    <location>
        <begin position="648"/>
        <end position="658"/>
    </location>
</feature>
<accession>A0A3B0MPR5</accession>
<feature type="compositionally biased region" description="Pro residues" evidence="2">
    <location>
        <begin position="915"/>
        <end position="928"/>
    </location>
</feature>
<feature type="region of interest" description="Disordered" evidence="2">
    <location>
        <begin position="583"/>
        <end position="610"/>
    </location>
</feature>
<feature type="compositionally biased region" description="Pro residues" evidence="2">
    <location>
        <begin position="1035"/>
        <end position="1044"/>
    </location>
</feature>
<feature type="compositionally biased region" description="Pro residues" evidence="2">
    <location>
        <begin position="944"/>
        <end position="957"/>
    </location>
</feature>
<feature type="region of interest" description="Disordered" evidence="2">
    <location>
        <begin position="291"/>
        <end position="329"/>
    </location>
</feature>
<dbReference type="EMBL" id="UIVT01000002">
    <property type="protein sequence ID" value="SVP91834.1"/>
    <property type="molecule type" value="Genomic_DNA"/>
</dbReference>
<dbReference type="VEuPathDB" id="PiroplasmaDB:TA11960"/>
<feature type="compositionally biased region" description="Basic residues" evidence="2">
    <location>
        <begin position="998"/>
        <end position="1008"/>
    </location>
</feature>
<protein>
    <submittedName>
        <fullName evidence="3">Uncharacterized protein</fullName>
    </submittedName>
</protein>
<feature type="compositionally biased region" description="Basic and acidic residues" evidence="2">
    <location>
        <begin position="1046"/>
        <end position="1061"/>
    </location>
</feature>
<feature type="coiled-coil region" evidence="1">
    <location>
        <begin position="421"/>
        <end position="531"/>
    </location>
</feature>
<keyword evidence="1" id="KW-0175">Coiled coil</keyword>
<sequence>MYFIYKILFFVLTFIFCKYTNCIYQTIDLTNLNFYYIHCELEDLYGNISIVTVVPNDTVKIIKVKYKVNILWTNILPGEYLNEVKLYKLYGEPKLALVVSDFYGTKYVRFFVRQGFIWGEIRLNEFNESFETLIRTRVFYLKNVVDTDTFMVQRQVFAGFPAYIFTPYNVYDVVAAIHNNWVIWSSNRVNKRCVRIVVHGKLNDPKLVQITVLRNTNIPGFKTDVQGGKLTQQKDIMRMHLINEFLRGARLARKRISRRRKLGTQSTEDCGDSPTKKVSYYVPKRKLVMPKQYVKRPKKDQQEQDETDEEDILEDEDEDEEDEDGIEQMKQQKKMYLNEKKLLENEITKLKFEVNQIQELIVAERDQSIDKAGTEEDSSDDDENDQAEEREDGEQDDAPIDLQDGKCDDISDKKRERRRKLKKLYGQIRRKRMRLSEAEEKLISLKEKYIEGDGILDCVIPKEQIERMQELINSIKRARQNLAQLRYIYTVGKKSEGDGSKDYQKKCENLIRKEQANLEELEKEIFILECTMREKIGFNLELYYSLLEGPLKVGSNVYHNIKAGPHKKKRYEPIKVKQIQLSELTQRIEEEESTEEPESMEEQQNIPEPPIVEQYITEPQYIPEHQLIVEQPVPEPQEQQTIQEHQSMSEPQPITEPQVTYKPYKPRIQGSQGMRKQTQSQDQGTSQTQDQGTSQTQDQGTSQQYGVVNQPRLFRPYLDEPYQPQQQQQPQQVQNIQQPYDPYQHPYQHIPGPFQPYQEPYQPYQESFQPYQQPYDPYHQPYDPYQQPYQPVPYEPYQPIPGTQYIELQPIQQQYYPGPQYQHIQQPQYQQIPQPYQPQPGPQYVELQPIQQQIPQPVPEPVQQIQQQQPLKQPVPGPQKKQPVLEPEVVTVSISDDSDEDEVQETQTQPGQPQYQPPPYQPNQPPQPAKYQPPQQPVSGPQQPYQPPQYPGQPQPFQPHVISQEGITYPQQPFQPIPGYLQELLARKATQNQNEPPKRKRGRPPKIRRTPEVHENTKKDKYTQTYGSIYTFPVPAQPLIPPYPSVEKEKNQDGGEEREPPKQPTGTNGKIQRSKGEWIEQKYYKKVNNEWQLVGKTEFYILLQKYEMEEE</sequence>
<feature type="region of interest" description="Disordered" evidence="2">
    <location>
        <begin position="367"/>
        <end position="413"/>
    </location>
</feature>
<feature type="compositionally biased region" description="Low complexity" evidence="2">
    <location>
        <begin position="817"/>
        <end position="834"/>
    </location>
</feature>
<feature type="compositionally biased region" description="Low complexity" evidence="2">
    <location>
        <begin position="635"/>
        <end position="646"/>
    </location>
</feature>
<reference evidence="3" key="1">
    <citation type="submission" date="2018-07" db="EMBL/GenBank/DDBJ databases">
        <authorList>
            <person name="Quirk P.G."/>
            <person name="Krulwich T.A."/>
        </authorList>
    </citation>
    <scope>NUCLEOTIDE SEQUENCE</scope>
    <source>
        <strain evidence="3">Anand</strain>
    </source>
</reference>
<evidence type="ECO:0000256" key="1">
    <source>
        <dbReference type="SAM" id="Coils"/>
    </source>
</evidence>
<evidence type="ECO:0000313" key="4">
    <source>
        <dbReference type="EMBL" id="SVP92100.1"/>
    </source>
</evidence>
<dbReference type="VEuPathDB" id="PiroplasmaDB:TA11965"/>
<dbReference type="EMBL" id="UIVS01000002">
    <property type="protein sequence ID" value="SVP92100.1"/>
    <property type="molecule type" value="Genomic_DNA"/>
</dbReference>
<feature type="compositionally biased region" description="Acidic residues" evidence="2">
    <location>
        <begin position="303"/>
        <end position="326"/>
    </location>
</feature>
<proteinExistence type="predicted"/>
<evidence type="ECO:0000313" key="3">
    <source>
        <dbReference type="EMBL" id="SVP91834.1"/>
    </source>
</evidence>
<feature type="compositionally biased region" description="Acidic residues" evidence="2">
    <location>
        <begin position="589"/>
        <end position="601"/>
    </location>
</feature>
<feature type="compositionally biased region" description="Low complexity" evidence="2">
    <location>
        <begin position="905"/>
        <end position="914"/>
    </location>
</feature>
<feature type="compositionally biased region" description="Basic and acidic residues" evidence="2">
    <location>
        <begin position="403"/>
        <end position="413"/>
    </location>
</feature>
<feature type="compositionally biased region" description="Low complexity" evidence="2">
    <location>
        <begin position="842"/>
        <end position="895"/>
    </location>
</feature>
<feature type="compositionally biased region" description="Pro residues" evidence="2">
    <location>
        <begin position="790"/>
        <end position="799"/>
    </location>
</feature>
<evidence type="ECO:0000256" key="2">
    <source>
        <dbReference type="SAM" id="MobiDB-lite"/>
    </source>
</evidence>